<dbReference type="Proteomes" id="UP000658225">
    <property type="component" value="Unassembled WGS sequence"/>
</dbReference>
<keyword evidence="2" id="KW-1185">Reference proteome</keyword>
<evidence type="ECO:0000313" key="2">
    <source>
        <dbReference type="Proteomes" id="UP000658225"/>
    </source>
</evidence>
<organism evidence="1 2">
    <name type="scientific">Sporosarcina limicola</name>
    <dbReference type="NCBI Taxonomy" id="34101"/>
    <lineage>
        <taxon>Bacteria</taxon>
        <taxon>Bacillati</taxon>
        <taxon>Bacillota</taxon>
        <taxon>Bacilli</taxon>
        <taxon>Bacillales</taxon>
        <taxon>Caryophanaceae</taxon>
        <taxon>Sporosarcina</taxon>
    </lineage>
</organism>
<protein>
    <submittedName>
        <fullName evidence="1">Uncharacterized protein</fullName>
    </submittedName>
</protein>
<name>A0A927RF17_9BACL</name>
<dbReference type="EMBL" id="JADBEL010000039">
    <property type="protein sequence ID" value="MBE1556845.1"/>
    <property type="molecule type" value="Genomic_DNA"/>
</dbReference>
<dbReference type="AlphaFoldDB" id="A0A927RF17"/>
<proteinExistence type="predicted"/>
<reference evidence="1" key="1">
    <citation type="submission" date="2020-10" db="EMBL/GenBank/DDBJ databases">
        <title>Genomic Encyclopedia of Type Strains, Phase IV (KMG-IV): sequencing the most valuable type-strain genomes for metagenomic binning, comparative biology and taxonomic classification.</title>
        <authorList>
            <person name="Goeker M."/>
        </authorList>
    </citation>
    <scope>NUCLEOTIDE SEQUENCE</scope>
    <source>
        <strain evidence="1">DSM 13886</strain>
    </source>
</reference>
<sequence length="48" mass="5799">MPALQNRLDEAEKKGQTAFHDFTDADMIKWFLYERRHLNAENDRSLYL</sequence>
<dbReference type="RefSeq" id="WP_192600459.1">
    <property type="nucleotide sequence ID" value="NZ_JADBEL010000039.1"/>
</dbReference>
<accession>A0A927RF17</accession>
<comment type="caution">
    <text evidence="1">The sequence shown here is derived from an EMBL/GenBank/DDBJ whole genome shotgun (WGS) entry which is preliminary data.</text>
</comment>
<evidence type="ECO:0000313" key="1">
    <source>
        <dbReference type="EMBL" id="MBE1556845.1"/>
    </source>
</evidence>
<gene>
    <name evidence="1" type="ORF">H4683_003971</name>
</gene>